<comment type="caution">
    <text evidence="3">The sequence shown here is derived from an EMBL/GenBank/DDBJ whole genome shotgun (WGS) entry which is preliminary data.</text>
</comment>
<gene>
    <name evidence="3" type="ORF">AB0H72_20890</name>
</gene>
<evidence type="ECO:0000256" key="1">
    <source>
        <dbReference type="SAM" id="MobiDB-lite"/>
    </source>
</evidence>
<dbReference type="RefSeq" id="WP_357981162.1">
    <property type="nucleotide sequence ID" value="NZ_JBFAIH010000012.1"/>
</dbReference>
<feature type="compositionally biased region" description="Acidic residues" evidence="1">
    <location>
        <begin position="72"/>
        <end position="84"/>
    </location>
</feature>
<feature type="signal peptide" evidence="2">
    <location>
        <begin position="1"/>
        <end position="36"/>
    </location>
</feature>
<sequence length="192" mass="21016">MNRNHEQRVRRLAARIAALAVITLAPLAAGAGPALADQIGATHVSSDSSDSFGDSSGWDSNGWDDNDHQAWDGDDFGDNDDFGWDDNGHYGYKDHHRQDYDGWQDHLNSGDNRYPDRDSHNDRGRDHDRPADWDRHENPRGGGGAPPNWNMPNPYIPPPPPSLLPQVLLPVLPPLPFALPGLPALPGTGSAR</sequence>
<name>A0ABV3FBT2_9NOCA</name>
<keyword evidence="4" id="KW-1185">Reference proteome</keyword>
<reference evidence="3 4" key="1">
    <citation type="submission" date="2024-06" db="EMBL/GenBank/DDBJ databases">
        <title>The Natural Products Discovery Center: Release of the First 8490 Sequenced Strains for Exploring Actinobacteria Biosynthetic Diversity.</title>
        <authorList>
            <person name="Kalkreuter E."/>
            <person name="Kautsar S.A."/>
            <person name="Yang D."/>
            <person name="Bader C.D."/>
            <person name="Teijaro C.N."/>
            <person name="Fluegel L."/>
            <person name="Davis C.M."/>
            <person name="Simpson J.R."/>
            <person name="Lauterbach L."/>
            <person name="Steele A.D."/>
            <person name="Gui C."/>
            <person name="Meng S."/>
            <person name="Li G."/>
            <person name="Viehrig K."/>
            <person name="Ye F."/>
            <person name="Su P."/>
            <person name="Kiefer A.F."/>
            <person name="Nichols A."/>
            <person name="Cepeda A.J."/>
            <person name="Yan W."/>
            <person name="Fan B."/>
            <person name="Jiang Y."/>
            <person name="Adhikari A."/>
            <person name="Zheng C.-J."/>
            <person name="Schuster L."/>
            <person name="Cowan T.M."/>
            <person name="Smanski M.J."/>
            <person name="Chevrette M.G."/>
            <person name="De Carvalho L.P.S."/>
            <person name="Shen B."/>
        </authorList>
    </citation>
    <scope>NUCLEOTIDE SEQUENCE [LARGE SCALE GENOMIC DNA]</scope>
    <source>
        <strain evidence="3 4">NPDC050671</strain>
    </source>
</reference>
<feature type="region of interest" description="Disordered" evidence="1">
    <location>
        <begin position="42"/>
        <end position="162"/>
    </location>
</feature>
<organism evidence="3 4">
    <name type="scientific">Nocardia fusca</name>
    <dbReference type="NCBI Taxonomy" id="941183"/>
    <lineage>
        <taxon>Bacteria</taxon>
        <taxon>Bacillati</taxon>
        <taxon>Actinomycetota</taxon>
        <taxon>Actinomycetes</taxon>
        <taxon>Mycobacteriales</taxon>
        <taxon>Nocardiaceae</taxon>
        <taxon>Nocardia</taxon>
    </lineage>
</organism>
<feature type="chain" id="PRO_5047418984" evidence="2">
    <location>
        <begin position="37"/>
        <end position="192"/>
    </location>
</feature>
<feature type="compositionally biased region" description="Basic and acidic residues" evidence="1">
    <location>
        <begin position="86"/>
        <end position="104"/>
    </location>
</feature>
<evidence type="ECO:0000256" key="2">
    <source>
        <dbReference type="SAM" id="SignalP"/>
    </source>
</evidence>
<feature type="compositionally biased region" description="Basic and acidic residues" evidence="1">
    <location>
        <begin position="113"/>
        <end position="139"/>
    </location>
</feature>
<evidence type="ECO:0000313" key="3">
    <source>
        <dbReference type="EMBL" id="MEV0365157.1"/>
    </source>
</evidence>
<feature type="compositionally biased region" description="Low complexity" evidence="1">
    <location>
        <begin position="45"/>
        <end position="63"/>
    </location>
</feature>
<dbReference type="Proteomes" id="UP001551658">
    <property type="component" value="Unassembled WGS sequence"/>
</dbReference>
<evidence type="ECO:0000313" key="4">
    <source>
        <dbReference type="Proteomes" id="UP001551658"/>
    </source>
</evidence>
<proteinExistence type="predicted"/>
<dbReference type="EMBL" id="JBFAIH010000012">
    <property type="protein sequence ID" value="MEV0365157.1"/>
    <property type="molecule type" value="Genomic_DNA"/>
</dbReference>
<keyword evidence="2" id="KW-0732">Signal</keyword>
<protein>
    <submittedName>
        <fullName evidence="3">Uncharacterized protein</fullName>
    </submittedName>
</protein>
<accession>A0ABV3FBT2</accession>